<dbReference type="AlphaFoldDB" id="A0A9X0CHF1"/>
<dbReference type="Gene3D" id="3.40.50.10810">
    <property type="entry name" value="Tandem AAA-ATPase domain"/>
    <property type="match status" value="1"/>
</dbReference>
<dbReference type="SUPFAM" id="SSF48371">
    <property type="entry name" value="ARM repeat"/>
    <property type="match status" value="1"/>
</dbReference>
<evidence type="ECO:0000256" key="1">
    <source>
        <dbReference type="SAM" id="Phobius"/>
    </source>
</evidence>
<dbReference type="InterPro" id="IPR044972">
    <property type="entry name" value="Mot1"/>
</dbReference>
<reference evidence="2" key="1">
    <citation type="submission" date="2023-01" db="EMBL/GenBank/DDBJ databases">
        <title>Genome assembly of the deep-sea coral Lophelia pertusa.</title>
        <authorList>
            <person name="Herrera S."/>
            <person name="Cordes E."/>
        </authorList>
    </citation>
    <scope>NUCLEOTIDE SEQUENCE</scope>
    <source>
        <strain evidence="2">USNM1676648</strain>
        <tissue evidence="2">Polyp</tissue>
    </source>
</reference>
<gene>
    <name evidence="2" type="primary">BTAF1_2</name>
    <name evidence="2" type="ORF">OS493_039196</name>
</gene>
<keyword evidence="1" id="KW-0472">Membrane</keyword>
<dbReference type="GO" id="GO:0017025">
    <property type="term" value="F:TBP-class protein binding"/>
    <property type="evidence" value="ECO:0007669"/>
    <property type="project" value="InterPro"/>
</dbReference>
<dbReference type="GO" id="GO:0016887">
    <property type="term" value="F:ATP hydrolysis activity"/>
    <property type="evidence" value="ECO:0007669"/>
    <property type="project" value="InterPro"/>
</dbReference>
<protein>
    <submittedName>
        <fullName evidence="2">Btaf1 RNA polymerase II</fullName>
    </submittedName>
</protein>
<evidence type="ECO:0000313" key="2">
    <source>
        <dbReference type="EMBL" id="KAJ7348762.1"/>
    </source>
</evidence>
<accession>A0A9X0CHF1</accession>
<keyword evidence="1" id="KW-1133">Transmembrane helix</keyword>
<dbReference type="InterPro" id="IPR016024">
    <property type="entry name" value="ARM-type_fold"/>
</dbReference>
<keyword evidence="1" id="KW-0812">Transmembrane</keyword>
<dbReference type="InterPro" id="IPR038718">
    <property type="entry name" value="SNF2-like_sf"/>
</dbReference>
<comment type="caution">
    <text evidence="2">The sequence shown here is derived from an EMBL/GenBank/DDBJ whole genome shotgun (WGS) entry which is preliminary data.</text>
</comment>
<evidence type="ECO:0000313" key="3">
    <source>
        <dbReference type="Proteomes" id="UP001163046"/>
    </source>
</evidence>
<organism evidence="2 3">
    <name type="scientific">Desmophyllum pertusum</name>
    <dbReference type="NCBI Taxonomy" id="174260"/>
    <lineage>
        <taxon>Eukaryota</taxon>
        <taxon>Metazoa</taxon>
        <taxon>Cnidaria</taxon>
        <taxon>Anthozoa</taxon>
        <taxon>Hexacorallia</taxon>
        <taxon>Scleractinia</taxon>
        <taxon>Caryophylliina</taxon>
        <taxon>Caryophylliidae</taxon>
        <taxon>Desmophyllum</taxon>
    </lineage>
</organism>
<proteinExistence type="predicted"/>
<dbReference type="GO" id="GO:0003677">
    <property type="term" value="F:DNA binding"/>
    <property type="evidence" value="ECO:0007669"/>
    <property type="project" value="InterPro"/>
</dbReference>
<dbReference type="PANTHER" id="PTHR36498:SF1">
    <property type="entry name" value="TATA-BINDING PROTEIN-ASSOCIATED FACTOR 172"/>
    <property type="match status" value="1"/>
</dbReference>
<dbReference type="EMBL" id="MU827465">
    <property type="protein sequence ID" value="KAJ7348762.1"/>
    <property type="molecule type" value="Genomic_DNA"/>
</dbReference>
<dbReference type="Proteomes" id="UP001163046">
    <property type="component" value="Unassembled WGS sequence"/>
</dbReference>
<feature type="transmembrane region" description="Helical" evidence="1">
    <location>
        <begin position="94"/>
        <end position="113"/>
    </location>
</feature>
<dbReference type="PANTHER" id="PTHR36498">
    <property type="entry name" value="TATA-BINDING PROTEIN-ASSOCIATED FACTOR 172"/>
    <property type="match status" value="1"/>
</dbReference>
<sequence length="114" mass="13141">MSDQCEDVRLMATYCFATLIRLMPLESAIPDSPNMSKAMVEQKQKERKFLEQLLDGKKVEKYTIPVPIKAELRKYQQDGVNWLAFLNKYKLHGILCDGILCTMMFFTLLVVAGF</sequence>
<name>A0A9X0CHF1_9CNID</name>
<keyword evidence="3" id="KW-1185">Reference proteome</keyword>
<dbReference type="OrthoDB" id="6285510at2759"/>